<keyword evidence="2" id="KW-1185">Reference proteome</keyword>
<comment type="caution">
    <text evidence="1">The sequence shown here is derived from an EMBL/GenBank/DDBJ whole genome shotgun (WGS) entry which is preliminary data.</text>
</comment>
<gene>
    <name evidence="1" type="ORF">ULMA_31190</name>
</gene>
<dbReference type="EMBL" id="BKCG01000014">
    <property type="protein sequence ID" value="GER61011.1"/>
    <property type="molecule type" value="Genomic_DNA"/>
</dbReference>
<reference evidence="1 2" key="1">
    <citation type="submission" date="2019-08" db="EMBL/GenBank/DDBJ databases">
        <title>Draft genome sequence of Ulvibacter marinus type strain NBRC 109484.</title>
        <authorList>
            <person name="Kawano K."/>
            <person name="Ushijima N."/>
            <person name="Kihara M."/>
            <person name="Itoh H."/>
        </authorList>
    </citation>
    <scope>NUCLEOTIDE SEQUENCE [LARGE SCALE GENOMIC DNA]</scope>
    <source>
        <strain evidence="1 2">NBRC 109484</strain>
    </source>
</reference>
<dbReference type="OrthoDB" id="20930at2"/>
<evidence type="ECO:0008006" key="3">
    <source>
        <dbReference type="Google" id="ProtNLM"/>
    </source>
</evidence>
<name>A0A5J4J5C2_9FLAO</name>
<evidence type="ECO:0000313" key="1">
    <source>
        <dbReference type="EMBL" id="GER61011.1"/>
    </source>
</evidence>
<proteinExistence type="predicted"/>
<dbReference type="InterPro" id="IPR029063">
    <property type="entry name" value="SAM-dependent_MTases_sf"/>
</dbReference>
<accession>A0A5J4J5C2</accession>
<sequence length="225" mass="25497">MKRNIDNLKKSKKPWPTKDAMEQVYEKQLWGTNATLFYSGEGSHSFEIVQPYITYLKTFLTSFEKPIVVCDLGCGDFNVGKQLVSFTKKYIAVDIVNVLIAHNKVTFQKENLTFQCLDIAVDQLPDGDCALVRQVLQHLSNAEILNILEKLKNYRYVVLTEHVPEGDFIPNVDIISGQGTRLKKHSGINLKQAPFNLIVKEEKEVLSVIVGEGKGKIVTKLYSMF</sequence>
<dbReference type="Gene3D" id="3.40.50.150">
    <property type="entry name" value="Vaccinia Virus protein VP39"/>
    <property type="match status" value="1"/>
</dbReference>
<evidence type="ECO:0000313" key="2">
    <source>
        <dbReference type="Proteomes" id="UP000326509"/>
    </source>
</evidence>
<protein>
    <recommendedName>
        <fullName evidence="3">Methyltransferase domain-containing protein</fullName>
    </recommendedName>
</protein>
<dbReference type="Proteomes" id="UP000326509">
    <property type="component" value="Unassembled WGS sequence"/>
</dbReference>
<dbReference type="RefSeq" id="WP_151675438.1">
    <property type="nucleotide sequence ID" value="NZ_BKCG01000014.1"/>
</dbReference>
<organism evidence="1 2">
    <name type="scientific">Patiriisocius marinus</name>
    <dbReference type="NCBI Taxonomy" id="1397112"/>
    <lineage>
        <taxon>Bacteria</taxon>
        <taxon>Pseudomonadati</taxon>
        <taxon>Bacteroidota</taxon>
        <taxon>Flavobacteriia</taxon>
        <taxon>Flavobacteriales</taxon>
        <taxon>Flavobacteriaceae</taxon>
        <taxon>Patiriisocius</taxon>
    </lineage>
</organism>
<dbReference type="AlphaFoldDB" id="A0A5J4J5C2"/>
<dbReference type="SUPFAM" id="SSF53335">
    <property type="entry name" value="S-adenosyl-L-methionine-dependent methyltransferases"/>
    <property type="match status" value="1"/>
</dbReference>